<dbReference type="Pfam" id="PF20256">
    <property type="entry name" value="MoCoBD_2"/>
    <property type="match status" value="1"/>
</dbReference>
<dbReference type="InterPro" id="IPR036856">
    <property type="entry name" value="Ald_Oxase/Xan_DH_a/b_sf"/>
</dbReference>
<keyword evidence="5" id="KW-1185">Reference proteome</keyword>
<proteinExistence type="predicted"/>
<dbReference type="Gene3D" id="3.90.1170.50">
    <property type="entry name" value="Aldehyde oxidase/xanthine dehydrogenase, a/b hammerhead"/>
    <property type="match status" value="1"/>
</dbReference>
<dbReference type="InterPro" id="IPR037165">
    <property type="entry name" value="AldOxase/xan_DH_Mopterin-bd_sf"/>
</dbReference>
<dbReference type="InterPro" id="IPR046867">
    <property type="entry name" value="AldOxase/xan_DH_MoCoBD2"/>
</dbReference>
<keyword evidence="2" id="KW-0560">Oxidoreductase</keyword>
<accession>A0ABN1F763</accession>
<comment type="caution">
    <text evidence="4">The sequence shown here is derived from an EMBL/GenBank/DDBJ whole genome shotgun (WGS) entry which is preliminary data.</text>
</comment>
<evidence type="ECO:0000256" key="2">
    <source>
        <dbReference type="ARBA" id="ARBA00023002"/>
    </source>
</evidence>
<dbReference type="Pfam" id="PF01315">
    <property type="entry name" value="Ald_Xan_dh_C"/>
    <property type="match status" value="1"/>
</dbReference>
<evidence type="ECO:0000256" key="1">
    <source>
        <dbReference type="ARBA" id="ARBA00022505"/>
    </source>
</evidence>
<gene>
    <name evidence="4" type="ORF">GCM10009416_22480</name>
</gene>
<protein>
    <submittedName>
        <fullName evidence="4">Xanthine dehydrogenase family protein molybdopterin-binding subunit</fullName>
    </submittedName>
</protein>
<dbReference type="Pfam" id="PF02738">
    <property type="entry name" value="MoCoBD_1"/>
    <property type="match status" value="1"/>
</dbReference>
<dbReference type="SUPFAM" id="SSF54665">
    <property type="entry name" value="CO dehydrogenase molybdoprotein N-domain-like"/>
    <property type="match status" value="1"/>
</dbReference>
<dbReference type="Proteomes" id="UP001501588">
    <property type="component" value="Unassembled WGS sequence"/>
</dbReference>
<dbReference type="InterPro" id="IPR008274">
    <property type="entry name" value="AldOxase/xan_DH_MoCoBD1"/>
</dbReference>
<evidence type="ECO:0000313" key="4">
    <source>
        <dbReference type="EMBL" id="GAA0583558.1"/>
    </source>
</evidence>
<dbReference type="EMBL" id="BAAAFZ010000028">
    <property type="protein sequence ID" value="GAA0583558.1"/>
    <property type="molecule type" value="Genomic_DNA"/>
</dbReference>
<dbReference type="SUPFAM" id="SSF56003">
    <property type="entry name" value="Molybdenum cofactor-binding domain"/>
    <property type="match status" value="1"/>
</dbReference>
<sequence>MPEALSGRPLRRREDARFLTGAGRFTADVEAPGALHLRVLRSPHAHARLLGIDTAAARSMPGVRLVLTGTDLAAAGLGPLPCPAAAAVKTDGPLAVPERHALALGRVRHVGEPVACVVADTAHEARDAAEAIQVAYDPLPAVVDGRAALAPGAPEVWEEAPGNRAFRFERGDRAAVEAAFARAAHTVSLDLVNQRLHAAPIEPRAAVARHDPASDSFDLLLSGQGVHGIRAQLARSVFRVPEERLRLHCPDVGGGFGLKNFPFPEHVLVLHASRLLGGRPVQWVADGSEEFQAAVHARDLQGTARLALDAEGRFLALHADMVANLGAYCSSFGPGVPTNSVSNAFGTVYDVPAALLEVRGAFTNTLPVDAYRGAGKPEANTMMERLVDAAARRCGFDPLALRRRNLITRFPRRSAFGIPMDTGAFAEALDAAEALADRDGFAARRADSEARGKLRGFGLACFLETARGSPGEWAAVRFAADGTVDLAVGTQSNGQGHETSFPQFAADRLGLPVESLRLVQADTATVARGNGHGGARSLHMGGTALVMAIDKALERARRLAAHLLQAAPDELAFAGGRFAVRGTERGVDLAALARAACDPANLPDGMSRGLDAEADNPSDLITFPGGAHIAEVEVDPDTGAVELLRYQAMDDYGRLVNPLLTEGQVQGGLAQGIGQALMERVAYDPDSGQLLSASPMDYALPRAADLPPLPVRFLQVPTESNPLGTKGAGQAGAIAAPHTVVLAVLDALALLGVSEIDMPATPERVWRAIRAARHGSGASPRA</sequence>
<dbReference type="Gene3D" id="3.30.365.10">
    <property type="entry name" value="Aldehyde oxidase/xanthine dehydrogenase, molybdopterin binding domain"/>
    <property type="match status" value="4"/>
</dbReference>
<keyword evidence="1" id="KW-0500">Molybdenum</keyword>
<evidence type="ECO:0000313" key="5">
    <source>
        <dbReference type="Proteomes" id="UP001501588"/>
    </source>
</evidence>
<dbReference type="InterPro" id="IPR016208">
    <property type="entry name" value="Ald_Oxase/xanthine_DH-like"/>
</dbReference>
<dbReference type="RefSeq" id="WP_343895389.1">
    <property type="nucleotide sequence ID" value="NZ_BAAAFZ010000028.1"/>
</dbReference>
<dbReference type="InterPro" id="IPR000674">
    <property type="entry name" value="Ald_Oxase/Xan_DH_a/b"/>
</dbReference>
<dbReference type="PANTHER" id="PTHR11908:SF132">
    <property type="entry name" value="ALDEHYDE OXIDASE 1-RELATED"/>
    <property type="match status" value="1"/>
</dbReference>
<dbReference type="PANTHER" id="PTHR11908">
    <property type="entry name" value="XANTHINE DEHYDROGENASE"/>
    <property type="match status" value="1"/>
</dbReference>
<evidence type="ECO:0000259" key="3">
    <source>
        <dbReference type="SMART" id="SM01008"/>
    </source>
</evidence>
<dbReference type="SMART" id="SM01008">
    <property type="entry name" value="Ald_Xan_dh_C"/>
    <property type="match status" value="1"/>
</dbReference>
<reference evidence="4 5" key="1">
    <citation type="journal article" date="2019" name="Int. J. Syst. Evol. Microbiol.">
        <title>The Global Catalogue of Microorganisms (GCM) 10K type strain sequencing project: providing services to taxonomists for standard genome sequencing and annotation.</title>
        <authorList>
            <consortium name="The Broad Institute Genomics Platform"/>
            <consortium name="The Broad Institute Genome Sequencing Center for Infectious Disease"/>
            <person name="Wu L."/>
            <person name="Ma J."/>
        </authorList>
    </citation>
    <scope>NUCLEOTIDE SEQUENCE [LARGE SCALE GENOMIC DNA]</scope>
    <source>
        <strain evidence="4 5">JCM 9933</strain>
    </source>
</reference>
<organism evidence="4 5">
    <name type="scientific">Craurococcus roseus</name>
    <dbReference type="NCBI Taxonomy" id="77585"/>
    <lineage>
        <taxon>Bacteria</taxon>
        <taxon>Pseudomonadati</taxon>
        <taxon>Pseudomonadota</taxon>
        <taxon>Alphaproteobacteria</taxon>
        <taxon>Acetobacterales</taxon>
        <taxon>Acetobacteraceae</taxon>
        <taxon>Craurococcus</taxon>
    </lineage>
</organism>
<feature type="domain" description="Aldehyde oxidase/xanthine dehydrogenase a/b hammerhead" evidence="3">
    <location>
        <begin position="20"/>
        <end position="140"/>
    </location>
</feature>
<name>A0ABN1F763_9PROT</name>